<dbReference type="Gramene" id="CMP190CT">
    <property type="protein sequence ID" value="CMP190CT"/>
    <property type="gene ID" value="CMP190C"/>
</dbReference>
<dbReference type="Proteomes" id="UP000007014">
    <property type="component" value="Chromosome 16"/>
</dbReference>
<reference evidence="16 17" key="1">
    <citation type="journal article" date="2004" name="Nature">
        <title>Genome sequence of the ultrasmall unicellular red alga Cyanidioschyzon merolae 10D.</title>
        <authorList>
            <person name="Matsuzaki M."/>
            <person name="Misumi O."/>
            <person name="Shin-i T."/>
            <person name="Maruyama S."/>
            <person name="Takahara M."/>
            <person name="Miyagishima S."/>
            <person name="Mori T."/>
            <person name="Nishida K."/>
            <person name="Yagisawa F."/>
            <person name="Nishida K."/>
            <person name="Yoshida Y."/>
            <person name="Nishimura Y."/>
            <person name="Nakao S."/>
            <person name="Kobayashi T."/>
            <person name="Momoyama Y."/>
            <person name="Higashiyama T."/>
            <person name="Minoda A."/>
            <person name="Sano M."/>
            <person name="Nomoto H."/>
            <person name="Oishi K."/>
            <person name="Hayashi H."/>
            <person name="Ohta F."/>
            <person name="Nishizaka S."/>
            <person name="Haga S."/>
            <person name="Miura S."/>
            <person name="Morishita T."/>
            <person name="Kabeya Y."/>
            <person name="Terasawa K."/>
            <person name="Suzuki Y."/>
            <person name="Ishii Y."/>
            <person name="Asakawa S."/>
            <person name="Takano H."/>
            <person name="Ohta N."/>
            <person name="Kuroiwa H."/>
            <person name="Tanaka K."/>
            <person name="Shimizu N."/>
            <person name="Sugano S."/>
            <person name="Sato N."/>
            <person name="Nozaki H."/>
            <person name="Ogasawara N."/>
            <person name="Kohara Y."/>
            <person name="Kuroiwa T."/>
        </authorList>
    </citation>
    <scope>NUCLEOTIDE SEQUENCE [LARGE SCALE GENOMIC DNA]</scope>
    <source>
        <strain evidence="16 17">10D</strain>
    </source>
</reference>
<keyword evidence="13" id="KW-0413">Isomerase</keyword>
<dbReference type="SMR" id="M1V9Z4"/>
<comment type="similarity">
    <text evidence="5">Belongs to the myo-inositol 1-phosphate synthase family.</text>
</comment>
<name>M1V9Z4_CYAM1</name>
<keyword evidence="9" id="KW-0398">Inositol biosynthesis</keyword>
<dbReference type="InterPro" id="IPR036291">
    <property type="entry name" value="NAD(P)-bd_dom_sf"/>
</dbReference>
<keyword evidence="8" id="KW-0444">Lipid biosynthesis</keyword>
<dbReference type="Pfam" id="PF07994">
    <property type="entry name" value="NAD_binding_5"/>
    <property type="match status" value="1"/>
</dbReference>
<dbReference type="EC" id="5.5.1.4" evidence="6"/>
<organism evidence="16 17">
    <name type="scientific">Cyanidioschyzon merolae (strain NIES-3377 / 10D)</name>
    <name type="common">Unicellular red alga</name>
    <dbReference type="NCBI Taxonomy" id="280699"/>
    <lineage>
        <taxon>Eukaryota</taxon>
        <taxon>Rhodophyta</taxon>
        <taxon>Bangiophyceae</taxon>
        <taxon>Cyanidiales</taxon>
        <taxon>Cyanidiaceae</taxon>
        <taxon>Cyanidioschyzon</taxon>
    </lineage>
</organism>
<dbReference type="GO" id="GO:0006021">
    <property type="term" value="P:inositol biosynthetic process"/>
    <property type="evidence" value="ECO:0007669"/>
    <property type="project" value="UniProtKB-UniPathway"/>
</dbReference>
<dbReference type="EMBL" id="AP006498">
    <property type="protein sequence ID" value="BAM81819.1"/>
    <property type="molecule type" value="Genomic_DNA"/>
</dbReference>
<dbReference type="AlphaFoldDB" id="M1V9Z4"/>
<evidence type="ECO:0000256" key="4">
    <source>
        <dbReference type="ARBA" id="ARBA00005117"/>
    </source>
</evidence>
<evidence type="ECO:0000259" key="15">
    <source>
        <dbReference type="Pfam" id="PF01658"/>
    </source>
</evidence>
<keyword evidence="11" id="KW-0443">Lipid metabolism</keyword>
<keyword evidence="17" id="KW-1185">Reference proteome</keyword>
<keyword evidence="7" id="KW-0963">Cytoplasm</keyword>
<feature type="domain" description="Myo-inositol-1-phosphate synthase GAPDH-like" evidence="15">
    <location>
        <begin position="332"/>
        <end position="445"/>
    </location>
</feature>
<comment type="cofactor">
    <cofactor evidence="2">
        <name>NAD(+)</name>
        <dbReference type="ChEBI" id="CHEBI:57540"/>
    </cofactor>
</comment>
<evidence type="ECO:0000256" key="7">
    <source>
        <dbReference type="ARBA" id="ARBA00022490"/>
    </source>
</evidence>
<evidence type="ECO:0000256" key="10">
    <source>
        <dbReference type="ARBA" id="ARBA00023027"/>
    </source>
</evidence>
<dbReference type="eggNOG" id="KOG0693">
    <property type="taxonomic scope" value="Eukaryota"/>
</dbReference>
<dbReference type="InterPro" id="IPR002587">
    <property type="entry name" value="Myo-inos-1-P_Synthase"/>
</dbReference>
<gene>
    <name evidence="16" type="ORF">CYME_CMP190C</name>
</gene>
<accession>M1V9Z4</accession>
<evidence type="ECO:0000256" key="12">
    <source>
        <dbReference type="ARBA" id="ARBA00023209"/>
    </source>
</evidence>
<keyword evidence="12" id="KW-0594">Phospholipid biosynthesis</keyword>
<evidence type="ECO:0000313" key="17">
    <source>
        <dbReference type="Proteomes" id="UP000007014"/>
    </source>
</evidence>
<evidence type="ECO:0000256" key="13">
    <source>
        <dbReference type="ARBA" id="ARBA00023235"/>
    </source>
</evidence>
<evidence type="ECO:0000256" key="11">
    <source>
        <dbReference type="ARBA" id="ARBA00023098"/>
    </source>
</evidence>
<reference evidence="16 17" key="2">
    <citation type="journal article" date="2007" name="BMC Biol.">
        <title>A 100%-complete sequence reveals unusually simple genomic features in the hot-spring red alga Cyanidioschyzon merolae.</title>
        <authorList>
            <person name="Nozaki H."/>
            <person name="Takano H."/>
            <person name="Misumi O."/>
            <person name="Terasawa K."/>
            <person name="Matsuzaki M."/>
            <person name="Maruyama S."/>
            <person name="Nishida K."/>
            <person name="Yagisawa F."/>
            <person name="Yoshida Y."/>
            <person name="Fujiwara T."/>
            <person name="Takio S."/>
            <person name="Tamura K."/>
            <person name="Chung S.J."/>
            <person name="Nakamura S."/>
            <person name="Kuroiwa H."/>
            <person name="Tanaka K."/>
            <person name="Sato N."/>
            <person name="Kuroiwa T."/>
        </authorList>
    </citation>
    <scope>NUCLEOTIDE SEQUENCE [LARGE SCALE GENOMIC DNA]</scope>
    <source>
        <strain evidence="16 17">10D</strain>
    </source>
</reference>
<dbReference type="InterPro" id="IPR013021">
    <property type="entry name" value="Myo-inos-1-P_Synthase_GAPDH"/>
</dbReference>
<dbReference type="Gene3D" id="3.40.50.720">
    <property type="entry name" value="NAD(P)-binding Rossmann-like Domain"/>
    <property type="match status" value="2"/>
</dbReference>
<dbReference type="SUPFAM" id="SSF55347">
    <property type="entry name" value="Glyceraldehyde-3-phosphate dehydrogenase-like, C-terminal domain"/>
    <property type="match status" value="1"/>
</dbReference>
<dbReference type="SUPFAM" id="SSF51735">
    <property type="entry name" value="NAD(P)-binding Rossmann-fold domains"/>
    <property type="match status" value="1"/>
</dbReference>
<comment type="pathway">
    <text evidence="4">Polyol metabolism; myo-inositol biosynthesis; myo-inositol from D-glucose 6-phosphate: step 1/2.</text>
</comment>
<comment type="subcellular location">
    <subcellularLocation>
        <location evidence="3">Cytoplasm</location>
    </subcellularLocation>
</comment>
<evidence type="ECO:0000256" key="3">
    <source>
        <dbReference type="ARBA" id="ARBA00004496"/>
    </source>
</evidence>
<dbReference type="Pfam" id="PF01658">
    <property type="entry name" value="Inos-1-P_synth"/>
    <property type="match status" value="1"/>
</dbReference>
<evidence type="ECO:0000256" key="2">
    <source>
        <dbReference type="ARBA" id="ARBA00001911"/>
    </source>
</evidence>
<dbReference type="HOGENOM" id="CLU_021486_2_0_1"/>
<dbReference type="STRING" id="280699.M1V9Z4"/>
<dbReference type="GO" id="GO:0005737">
    <property type="term" value="C:cytoplasm"/>
    <property type="evidence" value="ECO:0007669"/>
    <property type="project" value="UniProtKB-SubCell"/>
</dbReference>
<evidence type="ECO:0000256" key="14">
    <source>
        <dbReference type="ARBA" id="ARBA00023264"/>
    </source>
</evidence>
<dbReference type="KEGG" id="cme:CYME_CMP190C"/>
<evidence type="ECO:0000256" key="1">
    <source>
        <dbReference type="ARBA" id="ARBA00000113"/>
    </source>
</evidence>
<dbReference type="OMA" id="MQVGWGG"/>
<dbReference type="PIRSF" id="PIRSF015578">
    <property type="entry name" value="Myoinos-ppht_syn"/>
    <property type="match status" value="1"/>
</dbReference>
<dbReference type="UniPathway" id="UPA00823">
    <property type="reaction ID" value="UER00787"/>
</dbReference>
<keyword evidence="10" id="KW-0520">NAD</keyword>
<evidence type="ECO:0000256" key="5">
    <source>
        <dbReference type="ARBA" id="ARBA00010813"/>
    </source>
</evidence>
<dbReference type="RefSeq" id="XP_005537855.1">
    <property type="nucleotide sequence ID" value="XM_005537798.1"/>
</dbReference>
<comment type="catalytic activity">
    <reaction evidence="1">
        <text>D-glucose 6-phosphate = 1D-myo-inositol 3-phosphate</text>
        <dbReference type="Rhea" id="RHEA:10716"/>
        <dbReference type="ChEBI" id="CHEBI:58401"/>
        <dbReference type="ChEBI" id="CHEBI:61548"/>
        <dbReference type="EC" id="5.5.1.4"/>
    </reaction>
</comment>
<sequence length="532" mass="58973">MTDNDALRAKSLRAPRSVAPAGVRYSNWQVKVESPRVRYTDEFIYADFECDEVKACPNDEKKETIVRTLRRKLQFRTAIRPPRLGLLLVGWAGNNGSTLTAALIANRENICWQSRCGVCKPNFYGSLTQCASMHIGYDGGADVFVPLHAVVPLVHPKDIVVGGWDISSVNLADALERAQVLEADLRQRLRPFLEHQKPWAGAMDPTFIAQNQLGRADNVISGSKFEQLEKLREDIRSFKAKHGLETAVVVWSANSERYSELSPGAAHDPELLLEAIRRNEAEVSPSILYAVAAILERCPYVNGSPQNTLIPSVVELARRHAIPVSGDDFKSGQTRLKSVLVDFFVGCGLKPRAIVTYNHLGNNDMYQLTDGTMWKPKAVAKSGVLTDIVQSNGALYPNGEEPDHVVVVKYVPFLGDSKRDVSEYTSEAFMGGLYTNIIHNEALDSVLCAPLILDTAVLCELLTRVSWRDSPSEAYQPMDSVAVALSFFMKNPVMPHGLPAVNALWRQRQCLEDLLRALVGLGPHHELQYMLA</sequence>
<dbReference type="GO" id="GO:0004512">
    <property type="term" value="F:inositol-3-phosphate synthase activity"/>
    <property type="evidence" value="ECO:0007669"/>
    <property type="project" value="UniProtKB-EC"/>
</dbReference>
<proteinExistence type="inferred from homology"/>
<dbReference type="GO" id="GO:0008654">
    <property type="term" value="P:phospholipid biosynthetic process"/>
    <property type="evidence" value="ECO:0007669"/>
    <property type="project" value="UniProtKB-KW"/>
</dbReference>
<dbReference type="FunFam" id="3.40.50.720:FF:000069">
    <property type="entry name" value="Inositol-3-phosphate synthase 1"/>
    <property type="match status" value="1"/>
</dbReference>
<protein>
    <recommendedName>
        <fullName evidence="6">inositol-3-phosphate synthase</fullName>
        <ecNumber evidence="6">5.5.1.4</ecNumber>
    </recommendedName>
</protein>
<evidence type="ECO:0000256" key="8">
    <source>
        <dbReference type="ARBA" id="ARBA00022516"/>
    </source>
</evidence>
<evidence type="ECO:0000256" key="6">
    <source>
        <dbReference type="ARBA" id="ARBA00012125"/>
    </source>
</evidence>
<dbReference type="GeneID" id="16996134"/>
<dbReference type="OrthoDB" id="2887at2759"/>
<dbReference type="PANTHER" id="PTHR11510">
    <property type="entry name" value="MYO-INOSITOL-1 PHOSPHATE SYNTHASE"/>
    <property type="match status" value="1"/>
</dbReference>
<evidence type="ECO:0000313" key="16">
    <source>
        <dbReference type="EMBL" id="BAM81819.1"/>
    </source>
</evidence>
<keyword evidence="14" id="KW-1208">Phospholipid metabolism</keyword>
<evidence type="ECO:0000256" key="9">
    <source>
        <dbReference type="ARBA" id="ARBA00022550"/>
    </source>
</evidence>